<dbReference type="Proteomes" id="UP000008707">
    <property type="component" value="Chromosome"/>
</dbReference>
<dbReference type="EMBL" id="CP139472">
    <property type="protein sequence ID" value="WPU47618.1"/>
    <property type="molecule type" value="Genomic_DNA"/>
</dbReference>
<comment type="similarity">
    <text evidence="1">Belongs to the UbiT family.</text>
</comment>
<dbReference type="GeneID" id="91008860"/>
<dbReference type="STRING" id="768066.HELO_1640"/>
<dbReference type="KEGG" id="hel:HELO_1640"/>
<dbReference type="Pfam" id="PF02036">
    <property type="entry name" value="SCP2"/>
    <property type="match status" value="1"/>
</dbReference>
<dbReference type="RefSeq" id="WP_013331396.1">
    <property type="nucleotide sequence ID" value="NC_014532.2"/>
</dbReference>
<evidence type="ECO:0000313" key="3">
    <source>
        <dbReference type="EMBL" id="CBV41524.1"/>
    </source>
</evidence>
<dbReference type="InterPro" id="IPR003033">
    <property type="entry name" value="SCP2_sterol-bd_dom"/>
</dbReference>
<dbReference type="GO" id="GO:0006744">
    <property type="term" value="P:ubiquinone biosynthetic process"/>
    <property type="evidence" value="ECO:0007669"/>
    <property type="project" value="UniProtKB-UniRule"/>
</dbReference>
<keyword evidence="6" id="KW-1185">Reference proteome</keyword>
<dbReference type="InterPro" id="IPR016830">
    <property type="entry name" value="UbiT"/>
</dbReference>
<accession>E1V7H4</accession>
<dbReference type="SUPFAM" id="SSF55718">
    <property type="entry name" value="SCP-like"/>
    <property type="match status" value="1"/>
</dbReference>
<dbReference type="OrthoDB" id="5292463at2"/>
<evidence type="ECO:0000313" key="6">
    <source>
        <dbReference type="Proteomes" id="UP001322512"/>
    </source>
</evidence>
<sequence length="190" mass="21032">MALPLPSPLLLLRALDQTAPLAVKRRLVEPLLNRTFAEPLAEGEFDALEGRRISLMVEDLDLMLTLGLEAGRLVLCREAGEATIRGGWREFLCLATRHEDPDALFFQRRLLIGGDTELGLTAKNLLDGREEGLAQGRLGKWLERLERWQGHSGAALMGNPPGHDMRVPARRFISRTSRGCLPPLPRSSPG</sequence>
<evidence type="ECO:0000259" key="2">
    <source>
        <dbReference type="Pfam" id="PF02036"/>
    </source>
</evidence>
<reference evidence="3" key="2">
    <citation type="submission" date="2010-05" db="EMBL/GenBank/DDBJ databases">
        <title>Revision and reannotation of the Halomonas elongata DSM 2581(T) genome.</title>
        <authorList>
            <person name="Pfeiffer F."/>
            <person name="Bagyan I."/>
            <person name="Alfaro-Espinoza G."/>
            <person name="Zamora-Lagos M.A."/>
            <person name="Habermann B."/>
            <person name="Oesterhelt D."/>
            <person name="Kunte H.J."/>
        </authorList>
    </citation>
    <scope>NUCLEOTIDE SEQUENCE</scope>
    <source>
        <strain evidence="3">Type strain: DSM 2581</strain>
    </source>
</reference>
<comment type="pathway">
    <text evidence="1">Cofactor biosynthesis; ubiquinone biosynthesis.</text>
</comment>
<proteinExistence type="inferred from homology"/>
<dbReference type="HOGENOM" id="CLU_1426172_0_0_6"/>
<comment type="function">
    <text evidence="1">Required for O(2)-independent ubiquinone (coenzyme Q) biosynthesis. Likely functions as an accessory factor.</text>
</comment>
<feature type="domain" description="SCP2" evidence="2">
    <location>
        <begin position="35"/>
        <end position="127"/>
    </location>
</feature>
<dbReference type="UniPathway" id="UPA00232"/>
<evidence type="ECO:0000313" key="4">
    <source>
        <dbReference type="EMBL" id="WPU47618.1"/>
    </source>
</evidence>
<dbReference type="AlphaFoldDB" id="E1V7H4"/>
<reference evidence="4 6" key="4">
    <citation type="submission" date="2023-11" db="EMBL/GenBank/DDBJ databases">
        <title>MicrobeMod: A computational toolkit for identifying prokaryotic methylation and restriction-modification with nanopore sequencing.</title>
        <authorList>
            <person name="Crits-Christoph A."/>
            <person name="Kang S.C."/>
            <person name="Lee H."/>
            <person name="Ostrov N."/>
        </authorList>
    </citation>
    <scope>NUCLEOTIDE SEQUENCE [LARGE SCALE GENOMIC DNA]</scope>
    <source>
        <strain evidence="4 6">ATCC 33173</strain>
    </source>
</reference>
<evidence type="ECO:0000256" key="1">
    <source>
        <dbReference type="HAMAP-Rule" id="MF_02231"/>
    </source>
</evidence>
<name>E1V7H4_HALED</name>
<reference evidence="5" key="3">
    <citation type="journal article" date="2011" name="Environ. Microbiol.">
        <title>A blueprint of ectoine metabolism from the genome of the industrial producer Halomonas elongata DSM 2581(T).</title>
        <authorList>
            <person name="Schwibbert K."/>
            <person name="Marin-Sanguino A."/>
            <person name="Bagyan I."/>
            <person name="Heidrich G."/>
            <person name="Lentzen G."/>
            <person name="Seitz H."/>
            <person name="Rampp M."/>
            <person name="Schuster S.C."/>
            <person name="Klenk H.P."/>
            <person name="Pfeiffer F."/>
            <person name="Oesterhelt D."/>
            <person name="Kunte H.J."/>
        </authorList>
    </citation>
    <scope>NUCLEOTIDE SEQUENCE [LARGE SCALE GENOMIC DNA]</scope>
    <source>
        <strain evidence="5">ATCC 33173 / DSM 2581 / NBRC 15536 / NCIMB 2198 / 1H9</strain>
    </source>
</reference>
<organism evidence="3 5">
    <name type="scientific">Halomonas elongata (strain ATCC 33173 / DSM 2581 / NBRC 15536 / NCIMB 2198 / 1H9)</name>
    <dbReference type="NCBI Taxonomy" id="768066"/>
    <lineage>
        <taxon>Bacteria</taxon>
        <taxon>Pseudomonadati</taxon>
        <taxon>Pseudomonadota</taxon>
        <taxon>Gammaproteobacteria</taxon>
        <taxon>Oceanospirillales</taxon>
        <taxon>Halomonadaceae</taxon>
        <taxon>Halomonas</taxon>
    </lineage>
</organism>
<dbReference type="HAMAP" id="MF_02231">
    <property type="entry name" value="UbiT"/>
    <property type="match status" value="1"/>
</dbReference>
<dbReference type="Proteomes" id="UP001322512">
    <property type="component" value="Chromosome"/>
</dbReference>
<dbReference type="eggNOG" id="COG3154">
    <property type="taxonomic scope" value="Bacteria"/>
</dbReference>
<keyword evidence="1" id="KW-0831">Ubiquinone biosynthesis</keyword>
<evidence type="ECO:0000313" key="5">
    <source>
        <dbReference type="Proteomes" id="UP000008707"/>
    </source>
</evidence>
<protein>
    <recommendedName>
        <fullName evidence="1">Ubiquinone biosynthesis accessory factor UbiT</fullName>
    </recommendedName>
</protein>
<gene>
    <name evidence="1" type="primary">ubiT</name>
    <name evidence="3" type="ordered locus">HELO_1640</name>
    <name evidence="4" type="ORF">SR933_01610</name>
</gene>
<dbReference type="EMBL" id="FN869568">
    <property type="protein sequence ID" value="CBV41524.1"/>
    <property type="molecule type" value="Genomic_DNA"/>
</dbReference>
<reference evidence="3" key="1">
    <citation type="journal article" date="2010" name="Environ. Microbiol.">
        <title>A blueprint of ectoine metabolism from the genome of the industrial producer Halomonas elongata DSM 2581(T).</title>
        <authorList>
            <person name="Schwibbert K."/>
            <person name="Marin-Sanguino A."/>
            <person name="Bagyan I."/>
            <person name="Heidrich G."/>
            <person name="Lentzen G."/>
            <person name="Seitz H."/>
            <person name="Rampp M."/>
            <person name="Schuster S.C."/>
            <person name="Klenk H.P."/>
            <person name="Pfeiffer F."/>
            <person name="Oesterhelt D."/>
            <person name="Kunte H.J."/>
        </authorList>
    </citation>
    <scope>NUCLEOTIDE SEQUENCE</scope>
    <source>
        <strain evidence="3">Type strain: DSM 2581</strain>
    </source>
</reference>
<dbReference type="InterPro" id="IPR036527">
    <property type="entry name" value="SCP2_sterol-bd_dom_sf"/>
</dbReference>